<sequence length="282" mass="30433">MMPSTANTQQLQAWNGPNGAAWVALQDTLDAMFKPFEDLLADSVRVTPGERQRVLDVGCGTGATTLAIAERLSEHGSCTGIDISQPMVATAQNRARVRQLPVGFIVADAQTHSFDDARFDHVVSRFGVMFFDDPVSAFGNLRCATRSGGRLAFYCWRHPDDNPFMNTAERVAGTLLPALEPRAVGRPGPAAFADRQRIRRILDAAGWSAIGVKAADVTCTLPIVDLLPYLTQIGPIAKALPSVDAETRTKVISALREAYQPFIVGDSVEYTAACWLVEATAA</sequence>
<dbReference type="AlphaFoldDB" id="A0A7I7YCM1"/>
<dbReference type="CDD" id="cd02440">
    <property type="entry name" value="AdoMet_MTases"/>
    <property type="match status" value="1"/>
</dbReference>
<dbReference type="Pfam" id="PF13649">
    <property type="entry name" value="Methyltransf_25"/>
    <property type="match status" value="1"/>
</dbReference>
<dbReference type="EMBL" id="AP022613">
    <property type="protein sequence ID" value="BBZ39470.1"/>
    <property type="molecule type" value="Genomic_DNA"/>
</dbReference>
<proteinExistence type="predicted"/>
<dbReference type="PANTHER" id="PTHR43464:SF19">
    <property type="entry name" value="UBIQUINONE BIOSYNTHESIS O-METHYLTRANSFERASE, MITOCHONDRIAL"/>
    <property type="match status" value="1"/>
</dbReference>
<dbReference type="GO" id="GO:0032259">
    <property type="term" value="P:methylation"/>
    <property type="evidence" value="ECO:0007669"/>
    <property type="project" value="UniProtKB-KW"/>
</dbReference>
<evidence type="ECO:0000313" key="5">
    <source>
        <dbReference type="EMBL" id="BBZ39470.1"/>
    </source>
</evidence>
<organism evidence="5 6">
    <name type="scientific">Mycobacterium conspicuum</name>
    <dbReference type="NCBI Taxonomy" id="44010"/>
    <lineage>
        <taxon>Bacteria</taxon>
        <taxon>Bacillati</taxon>
        <taxon>Actinomycetota</taxon>
        <taxon>Actinomycetes</taxon>
        <taxon>Mycobacteriales</taxon>
        <taxon>Mycobacteriaceae</taxon>
        <taxon>Mycobacterium</taxon>
    </lineage>
</organism>
<name>A0A7I7YCM1_9MYCO</name>
<accession>A0A7I7YCM1</accession>
<evidence type="ECO:0000259" key="4">
    <source>
        <dbReference type="Pfam" id="PF13649"/>
    </source>
</evidence>
<evidence type="ECO:0000313" key="6">
    <source>
        <dbReference type="Proteomes" id="UP000467385"/>
    </source>
</evidence>
<dbReference type="Gene3D" id="3.40.50.150">
    <property type="entry name" value="Vaccinia Virus protein VP39"/>
    <property type="match status" value="1"/>
</dbReference>
<dbReference type="InterPro" id="IPR029063">
    <property type="entry name" value="SAM-dependent_MTases_sf"/>
</dbReference>
<evidence type="ECO:0000256" key="2">
    <source>
        <dbReference type="ARBA" id="ARBA00022679"/>
    </source>
</evidence>
<keyword evidence="3" id="KW-0949">S-adenosyl-L-methionine</keyword>
<keyword evidence="6" id="KW-1185">Reference proteome</keyword>
<dbReference type="Proteomes" id="UP000467385">
    <property type="component" value="Chromosome"/>
</dbReference>
<protein>
    <recommendedName>
        <fullName evidence="4">Methyltransferase domain-containing protein</fullName>
    </recommendedName>
</protein>
<feature type="domain" description="Methyltransferase" evidence="4">
    <location>
        <begin position="54"/>
        <end position="149"/>
    </location>
</feature>
<dbReference type="InterPro" id="IPR041698">
    <property type="entry name" value="Methyltransf_25"/>
</dbReference>
<gene>
    <name evidence="5" type="ORF">MCNS_25330</name>
</gene>
<dbReference type="PANTHER" id="PTHR43464">
    <property type="entry name" value="METHYLTRANSFERASE"/>
    <property type="match status" value="1"/>
</dbReference>
<dbReference type="RefSeq" id="WP_232079287.1">
    <property type="nucleotide sequence ID" value="NZ_AP022613.1"/>
</dbReference>
<keyword evidence="2" id="KW-0808">Transferase</keyword>
<dbReference type="GO" id="GO:0008168">
    <property type="term" value="F:methyltransferase activity"/>
    <property type="evidence" value="ECO:0007669"/>
    <property type="project" value="UniProtKB-KW"/>
</dbReference>
<dbReference type="SUPFAM" id="SSF53335">
    <property type="entry name" value="S-adenosyl-L-methionine-dependent methyltransferases"/>
    <property type="match status" value="1"/>
</dbReference>
<keyword evidence="1" id="KW-0489">Methyltransferase</keyword>
<evidence type="ECO:0000256" key="3">
    <source>
        <dbReference type="ARBA" id="ARBA00022691"/>
    </source>
</evidence>
<evidence type="ECO:0000256" key="1">
    <source>
        <dbReference type="ARBA" id="ARBA00022603"/>
    </source>
</evidence>
<reference evidence="5 6" key="1">
    <citation type="journal article" date="2019" name="Emerg. Microbes Infect.">
        <title>Comprehensive subspecies identification of 175 nontuberculous mycobacteria species based on 7547 genomic profiles.</title>
        <authorList>
            <person name="Matsumoto Y."/>
            <person name="Kinjo T."/>
            <person name="Motooka D."/>
            <person name="Nabeya D."/>
            <person name="Jung N."/>
            <person name="Uechi K."/>
            <person name="Horii T."/>
            <person name="Iida T."/>
            <person name="Fujita J."/>
            <person name="Nakamura S."/>
        </authorList>
    </citation>
    <scope>NUCLEOTIDE SEQUENCE [LARGE SCALE GENOMIC DNA]</scope>
    <source>
        <strain evidence="5 6">JCM 14738</strain>
    </source>
</reference>